<dbReference type="WBParaSite" id="JU765_v2.g19670.t1">
    <property type="protein sequence ID" value="JU765_v2.g19670.t1"/>
    <property type="gene ID" value="JU765_v2.g19670"/>
</dbReference>
<organism evidence="1 2">
    <name type="scientific">Panagrolaimus sp. JU765</name>
    <dbReference type="NCBI Taxonomy" id="591449"/>
    <lineage>
        <taxon>Eukaryota</taxon>
        <taxon>Metazoa</taxon>
        <taxon>Ecdysozoa</taxon>
        <taxon>Nematoda</taxon>
        <taxon>Chromadorea</taxon>
        <taxon>Rhabditida</taxon>
        <taxon>Tylenchina</taxon>
        <taxon>Panagrolaimomorpha</taxon>
        <taxon>Panagrolaimoidea</taxon>
        <taxon>Panagrolaimidae</taxon>
        <taxon>Panagrolaimus</taxon>
    </lineage>
</organism>
<sequence>MSFKIWIRRNFLRNLPVKKNLFLVLFIVCIWYFGILRFWLRKSEVPVELNDEIADEVYDDGVTLPTPINFDEAAFENRIVHFDLKGAAPKPHYFKQLLRLISRNGATGILIEYEDMFPFENGLKRAKNDEAYTKEELEDILGFAKELNLTIIPLIQSFGHLEWILKLPEYRQYRDHDVNSGVVCISNQEAVKNVVEAAFTEILQFHQKFDVKIVHIGGDEAFNYGKCFPSPETREELAANYLVNLTKFVRQTIGSELTRVLIWNDMVDQLWYQNSSSIEKLKKTVELVVWDYGDLGRYDSYYWEEKGKQGDLPIWGASAFKGADGANKIFVDLKMRQLNNLRWAKAMNESKHLVTFGGLILTGWQRYDHFSTFCELLPMAIPSLVVNLNVAKGWNASEAIEQAIHALDCNLDDLENDDPFWRCRSRIAQIYIWANQRLKYFLEEEWPELKNLHEMKGWFRYYNRKFMFSNYHYLDTLIPRLYSLKDRIATLKRESDKKIGSVLIGSTAKEFAFDLFGPILEQLMAMITEAEAIIKIRSFKKRPFEFDDSVFAALEKSGWW</sequence>
<evidence type="ECO:0000313" key="2">
    <source>
        <dbReference type="WBParaSite" id="JU765_v2.g19670.t1"/>
    </source>
</evidence>
<protein>
    <submittedName>
        <fullName evidence="2">Beta-N-acetylhexosaminidase</fullName>
    </submittedName>
</protein>
<reference evidence="2" key="1">
    <citation type="submission" date="2022-11" db="UniProtKB">
        <authorList>
            <consortium name="WormBaseParasite"/>
        </authorList>
    </citation>
    <scope>IDENTIFICATION</scope>
</reference>
<evidence type="ECO:0000313" key="1">
    <source>
        <dbReference type="Proteomes" id="UP000887576"/>
    </source>
</evidence>
<proteinExistence type="predicted"/>
<name>A0AC34QUP1_9BILA</name>
<accession>A0AC34QUP1</accession>
<dbReference type="Proteomes" id="UP000887576">
    <property type="component" value="Unplaced"/>
</dbReference>